<evidence type="ECO:0000256" key="3">
    <source>
        <dbReference type="ARBA" id="ARBA00011738"/>
    </source>
</evidence>
<comment type="similarity">
    <text evidence="2 7">Belongs to the PhoU family.</text>
</comment>
<gene>
    <name evidence="9" type="ORF">CA615_01730</name>
</gene>
<keyword evidence="5 7" id="KW-0963">Cytoplasm</keyword>
<dbReference type="EMBL" id="NGJK01000017">
    <property type="protein sequence ID" value="RAP03549.1"/>
    <property type="molecule type" value="Genomic_DNA"/>
</dbReference>
<evidence type="ECO:0000313" key="10">
    <source>
        <dbReference type="Proteomes" id="UP000248557"/>
    </source>
</evidence>
<sequence length="248" mass="29243">MISSLILKINKLKITLQEDLDKYYKKRRNKKMPELRRRFRKKIREIEESTEKLSTLTIDNYKESIELFHNYNDEQYKIIEENTNRIVKESKEIYSMSVKILAMEQPVATDLRFVANTIKIANHLKRIGKLSFNMAEIANEIEIEKIPKKPLDSMDQMAQEVENMLNRSIRSYLTKNPEEAAELEEDDDIVDDLFDEFLVTVTKAMKEDTSTINTLVPFLLIARYLERIADRSESIGGRVLLMQKYHTE</sequence>
<proteinExistence type="inferred from homology"/>
<dbReference type="PANTHER" id="PTHR42930:SF3">
    <property type="entry name" value="PHOSPHATE-SPECIFIC TRANSPORT SYSTEM ACCESSORY PROTEIN PHOU"/>
    <property type="match status" value="1"/>
</dbReference>
<organism evidence="9 10">
    <name type="scientific">Methanosphaera stadtmanae</name>
    <dbReference type="NCBI Taxonomy" id="2317"/>
    <lineage>
        <taxon>Archaea</taxon>
        <taxon>Methanobacteriati</taxon>
        <taxon>Methanobacteriota</taxon>
        <taxon>Methanomada group</taxon>
        <taxon>Methanobacteria</taxon>
        <taxon>Methanobacteriales</taxon>
        <taxon>Methanobacteriaceae</taxon>
        <taxon>Methanosphaera</taxon>
    </lineage>
</organism>
<evidence type="ECO:0000313" key="9">
    <source>
        <dbReference type="EMBL" id="RAP03549.1"/>
    </source>
</evidence>
<name>A0A328Q9M8_9EURY</name>
<dbReference type="GO" id="GO:0045936">
    <property type="term" value="P:negative regulation of phosphate metabolic process"/>
    <property type="evidence" value="ECO:0007669"/>
    <property type="project" value="InterPro"/>
</dbReference>
<evidence type="ECO:0000256" key="2">
    <source>
        <dbReference type="ARBA" id="ARBA00008107"/>
    </source>
</evidence>
<evidence type="ECO:0000259" key="8">
    <source>
        <dbReference type="Pfam" id="PF01895"/>
    </source>
</evidence>
<dbReference type="FunFam" id="1.20.58.220:FF:000004">
    <property type="entry name" value="Phosphate-specific transport system accessory protein PhoU"/>
    <property type="match status" value="1"/>
</dbReference>
<dbReference type="GO" id="GO:0006817">
    <property type="term" value="P:phosphate ion transport"/>
    <property type="evidence" value="ECO:0007669"/>
    <property type="project" value="UniProtKB-KW"/>
</dbReference>
<dbReference type="Proteomes" id="UP000248557">
    <property type="component" value="Unassembled WGS sequence"/>
</dbReference>
<keyword evidence="4 7" id="KW-0813">Transport</keyword>
<comment type="subunit">
    <text evidence="3 7">Homodimer.</text>
</comment>
<comment type="subcellular location">
    <subcellularLocation>
        <location evidence="1 7">Cytoplasm</location>
    </subcellularLocation>
</comment>
<reference evidence="9 10" key="1">
    <citation type="submission" date="2017-05" db="EMBL/GenBank/DDBJ databases">
        <title>Host range expansion of the Methanosphaera genus to humans and monogastric animals involves recent and extensive reduction in genome content.</title>
        <authorList>
            <person name="Hoedt E.C."/>
            <person name="Volmer J.G."/>
            <person name="Parks D.H."/>
            <person name="Rosewarne C.P."/>
            <person name="Denman S.E."/>
            <person name="Mcsweeney C.S."/>
            <person name="O Cuiv P."/>
            <person name="Hugenholtz P."/>
            <person name="Tyson G.W."/>
            <person name="Morrison M."/>
        </authorList>
    </citation>
    <scope>NUCLEOTIDE SEQUENCE [LARGE SCALE GENOMIC DNA]</scope>
    <source>
        <strain evidence="9 10">PA5</strain>
    </source>
</reference>
<dbReference type="GO" id="GO:0005737">
    <property type="term" value="C:cytoplasm"/>
    <property type="evidence" value="ECO:0007669"/>
    <property type="project" value="UniProtKB-SubCell"/>
</dbReference>
<comment type="caution">
    <text evidence="9">The sequence shown here is derived from an EMBL/GenBank/DDBJ whole genome shotgun (WGS) entry which is preliminary data.</text>
</comment>
<evidence type="ECO:0000256" key="6">
    <source>
        <dbReference type="ARBA" id="ARBA00022592"/>
    </source>
</evidence>
<dbReference type="PIRSF" id="PIRSF003107">
    <property type="entry name" value="PhoU"/>
    <property type="match status" value="1"/>
</dbReference>
<dbReference type="InterPro" id="IPR028366">
    <property type="entry name" value="PhoU"/>
</dbReference>
<evidence type="ECO:0000256" key="5">
    <source>
        <dbReference type="ARBA" id="ARBA00022490"/>
    </source>
</evidence>
<keyword evidence="6 7" id="KW-0592">Phosphate transport</keyword>
<dbReference type="Gene3D" id="1.20.58.220">
    <property type="entry name" value="Phosphate transport system protein phou homolog 2, domain 2"/>
    <property type="match status" value="1"/>
</dbReference>
<evidence type="ECO:0000256" key="4">
    <source>
        <dbReference type="ARBA" id="ARBA00022448"/>
    </source>
</evidence>
<feature type="domain" description="PhoU" evidence="8">
    <location>
        <begin position="51"/>
        <end position="137"/>
    </location>
</feature>
<dbReference type="Pfam" id="PF01895">
    <property type="entry name" value="PhoU"/>
    <property type="match status" value="2"/>
</dbReference>
<dbReference type="PANTHER" id="PTHR42930">
    <property type="entry name" value="PHOSPHATE-SPECIFIC TRANSPORT SYSTEM ACCESSORY PROTEIN PHOU"/>
    <property type="match status" value="1"/>
</dbReference>
<dbReference type="InterPro" id="IPR026022">
    <property type="entry name" value="PhoU_dom"/>
</dbReference>
<evidence type="ECO:0000256" key="1">
    <source>
        <dbReference type="ARBA" id="ARBA00004496"/>
    </source>
</evidence>
<feature type="domain" description="PhoU" evidence="8">
    <location>
        <begin position="155"/>
        <end position="237"/>
    </location>
</feature>
<accession>A0A328Q9M8</accession>
<protein>
    <recommendedName>
        <fullName evidence="7">Phosphate-specific transport system accessory protein PhoU</fullName>
    </recommendedName>
</protein>
<evidence type="ECO:0000256" key="7">
    <source>
        <dbReference type="PIRNR" id="PIRNR003107"/>
    </source>
</evidence>
<dbReference type="GO" id="GO:0030643">
    <property type="term" value="P:intracellular phosphate ion homeostasis"/>
    <property type="evidence" value="ECO:0007669"/>
    <property type="project" value="InterPro"/>
</dbReference>
<comment type="function">
    <text evidence="7">Plays a role in the regulation of phosphate uptake.</text>
</comment>
<dbReference type="AlphaFoldDB" id="A0A328Q9M8"/>
<dbReference type="SUPFAM" id="SSF109755">
    <property type="entry name" value="PhoU-like"/>
    <property type="match status" value="1"/>
</dbReference>
<dbReference type="InterPro" id="IPR038078">
    <property type="entry name" value="PhoU-like_sf"/>
</dbReference>